<feature type="transmembrane region" description="Helical" evidence="1">
    <location>
        <begin position="59"/>
        <end position="80"/>
    </location>
</feature>
<dbReference type="EMBL" id="JAPOHA010000018">
    <property type="protein sequence ID" value="MCY1715239.1"/>
    <property type="molecule type" value="Genomic_DNA"/>
</dbReference>
<dbReference type="Proteomes" id="UP001082703">
    <property type="component" value="Unassembled WGS sequence"/>
</dbReference>
<protein>
    <recommendedName>
        <fullName evidence="4">Holin</fullName>
    </recommendedName>
</protein>
<keyword evidence="3" id="KW-1185">Reference proteome</keyword>
<keyword evidence="1" id="KW-1133">Transmembrane helix</keyword>
<evidence type="ECO:0000313" key="3">
    <source>
        <dbReference type="Proteomes" id="UP001082703"/>
    </source>
</evidence>
<comment type="caution">
    <text evidence="2">The sequence shown here is derived from an EMBL/GenBank/DDBJ whole genome shotgun (WGS) entry which is preliminary data.</text>
</comment>
<sequence length="92" mass="9828">MNEFFTWGMLATLAGASFATGLLTQFFKDAIKIPTQWLSYIIAVILLLLANLFTGNYGVAVLAIIPLNAVIVSTSANGAYSAILRAKDGKTE</sequence>
<dbReference type="RefSeq" id="WP_268059275.1">
    <property type="nucleotide sequence ID" value="NZ_JAPOHA010000018.1"/>
</dbReference>
<feature type="transmembrane region" description="Helical" evidence="1">
    <location>
        <begin position="6"/>
        <end position="25"/>
    </location>
</feature>
<evidence type="ECO:0000256" key="1">
    <source>
        <dbReference type="SAM" id="Phobius"/>
    </source>
</evidence>
<proteinExistence type="predicted"/>
<gene>
    <name evidence="2" type="ORF">OUY18_13370</name>
</gene>
<evidence type="ECO:0008006" key="4">
    <source>
        <dbReference type="Google" id="ProtNLM"/>
    </source>
</evidence>
<accession>A0ABT4BWH4</accession>
<reference evidence="2 3" key="1">
    <citation type="submission" date="2022-11" db="EMBL/GenBank/DDBJ databases">
        <authorList>
            <person name="Caiyu Z."/>
        </authorList>
    </citation>
    <scope>NUCLEOTIDE SEQUENCE [LARGE SCALE GENOMIC DNA]</scope>
    <source>
        <strain evidence="2 3">YR-4</strain>
    </source>
</reference>
<evidence type="ECO:0000313" key="2">
    <source>
        <dbReference type="EMBL" id="MCY1715239.1"/>
    </source>
</evidence>
<name>A0ABT4BWH4_9FIRM</name>
<keyword evidence="1" id="KW-0812">Transmembrane</keyword>
<feature type="transmembrane region" description="Helical" evidence="1">
    <location>
        <begin position="37"/>
        <end position="53"/>
    </location>
</feature>
<keyword evidence="1" id="KW-0472">Membrane</keyword>
<organism evidence="2 3">
    <name type="scientific">Caproiciproducens galactitolivorans</name>
    <dbReference type="NCBI Taxonomy" id="642589"/>
    <lineage>
        <taxon>Bacteria</taxon>
        <taxon>Bacillati</taxon>
        <taxon>Bacillota</taxon>
        <taxon>Clostridia</taxon>
        <taxon>Eubacteriales</taxon>
        <taxon>Acutalibacteraceae</taxon>
        <taxon>Caproiciproducens</taxon>
    </lineage>
</organism>